<dbReference type="Proteomes" id="UP000245202">
    <property type="component" value="Unassembled WGS sequence"/>
</dbReference>
<comment type="caution">
    <text evidence="1">The sequence shown here is derived from an EMBL/GenBank/DDBJ whole genome shotgun (WGS) entry which is preliminary data.</text>
</comment>
<organism evidence="1 2">
    <name type="scientific">Paenibacillus agaridevorans</name>
    <dbReference type="NCBI Taxonomy" id="171404"/>
    <lineage>
        <taxon>Bacteria</taxon>
        <taxon>Bacillati</taxon>
        <taxon>Bacillota</taxon>
        <taxon>Bacilli</taxon>
        <taxon>Bacillales</taxon>
        <taxon>Paenibacillaceae</taxon>
        <taxon>Paenibacillus</taxon>
    </lineage>
</organism>
<reference evidence="1 2" key="1">
    <citation type="submission" date="2017-08" db="EMBL/GenBank/DDBJ databases">
        <title>Substantial Increase in Enzyme Production by Combined Drug-Resistance Mutations in Paenibacillus agaridevorans.</title>
        <authorList>
            <person name="Tanaka Y."/>
            <person name="Funane K."/>
            <person name="Hosaka T."/>
            <person name="Shiwa Y."/>
            <person name="Fujita N."/>
            <person name="Miyazaki T."/>
            <person name="Yoshikawa H."/>
            <person name="Murakami K."/>
            <person name="Kasahara K."/>
            <person name="Inaoka T."/>
            <person name="Hiraga Y."/>
            <person name="Ochi K."/>
        </authorList>
    </citation>
    <scope>NUCLEOTIDE SEQUENCE [LARGE SCALE GENOMIC DNA]</scope>
    <source>
        <strain evidence="1 2">T-3040</strain>
    </source>
</reference>
<keyword evidence="1" id="KW-0067">ATP-binding</keyword>
<name>A0A2R5F3I9_9BACL</name>
<proteinExistence type="predicted"/>
<dbReference type="GO" id="GO:0005524">
    <property type="term" value="F:ATP binding"/>
    <property type="evidence" value="ECO:0007669"/>
    <property type="project" value="UniProtKB-KW"/>
</dbReference>
<evidence type="ECO:0000313" key="2">
    <source>
        <dbReference type="Proteomes" id="UP000245202"/>
    </source>
</evidence>
<feature type="non-terminal residue" evidence="1">
    <location>
        <position position="88"/>
    </location>
</feature>
<dbReference type="AlphaFoldDB" id="A0A2R5F3I9"/>
<protein>
    <submittedName>
        <fullName evidence="1">Putative ATP-binding protein</fullName>
    </submittedName>
</protein>
<keyword evidence="2" id="KW-1185">Reference proteome</keyword>
<keyword evidence="1" id="KW-0547">Nucleotide-binding</keyword>
<gene>
    <name evidence="1" type="ORF">PAT3040_05792</name>
</gene>
<sequence>MLTREQAIEAIERVMAEQYSAEGISFRDVMVRNRQVSLTVLEASAAQHSALEASLREALAPLGAETVHCRFRSAEGAPSAAPGGDAPA</sequence>
<accession>A0A2R5F3I9</accession>
<evidence type="ECO:0000313" key="1">
    <source>
        <dbReference type="EMBL" id="GBG11013.1"/>
    </source>
</evidence>
<dbReference type="EMBL" id="BDQX01000377">
    <property type="protein sequence ID" value="GBG11013.1"/>
    <property type="molecule type" value="Genomic_DNA"/>
</dbReference>